<evidence type="ECO:0000313" key="1">
    <source>
        <dbReference type="EMBL" id="CAK5081667.1"/>
    </source>
</evidence>
<proteinExistence type="predicted"/>
<evidence type="ECO:0000313" key="2">
    <source>
        <dbReference type="Proteomes" id="UP001497535"/>
    </source>
</evidence>
<organism evidence="1 2">
    <name type="scientific">Meloidogyne enterolobii</name>
    <name type="common">Root-knot nematode worm</name>
    <name type="synonym">Meloidogyne mayaguensis</name>
    <dbReference type="NCBI Taxonomy" id="390850"/>
    <lineage>
        <taxon>Eukaryota</taxon>
        <taxon>Metazoa</taxon>
        <taxon>Ecdysozoa</taxon>
        <taxon>Nematoda</taxon>
        <taxon>Chromadorea</taxon>
        <taxon>Rhabditida</taxon>
        <taxon>Tylenchina</taxon>
        <taxon>Tylenchomorpha</taxon>
        <taxon>Tylenchoidea</taxon>
        <taxon>Meloidogynidae</taxon>
        <taxon>Meloidogyninae</taxon>
        <taxon>Meloidogyne</taxon>
    </lineage>
</organism>
<dbReference type="EMBL" id="CAVMJV010000045">
    <property type="protein sequence ID" value="CAK5081667.1"/>
    <property type="molecule type" value="Genomic_DNA"/>
</dbReference>
<comment type="caution">
    <text evidence="1">The sequence shown here is derived from an EMBL/GenBank/DDBJ whole genome shotgun (WGS) entry which is preliminary data.</text>
</comment>
<protein>
    <submittedName>
        <fullName evidence="1">Uncharacterized protein</fullName>
    </submittedName>
</protein>
<gene>
    <name evidence="1" type="ORF">MENTE1834_LOCUS28903</name>
</gene>
<keyword evidence="2" id="KW-1185">Reference proteome</keyword>
<name>A0ACB0ZTF3_MELEN</name>
<sequence>MSSTNLLKKGMNLKKSRPKSKAEKLAERQQWMLSFNHNDFDNRQVQNDEDDEIGVKGVNKKLKRKTAKAEMEELFKDLDGEELDDEEELADFCDQNNEDVADIEGDDNLSVQSSDYDINQDGHSSKNLESLCDNENERLASDDDVPPEEFSSNLHENTNVDEQISKKKVQNENPQRKKASKKKRDAIKQKKLMETDNGVYRVQKG</sequence>
<reference evidence="1" key="1">
    <citation type="submission" date="2023-11" db="EMBL/GenBank/DDBJ databases">
        <authorList>
            <person name="Poullet M."/>
        </authorList>
    </citation>
    <scope>NUCLEOTIDE SEQUENCE</scope>
    <source>
        <strain evidence="1">E1834</strain>
    </source>
</reference>
<accession>A0ACB0ZTF3</accession>
<dbReference type="Proteomes" id="UP001497535">
    <property type="component" value="Unassembled WGS sequence"/>
</dbReference>